<organism evidence="1 2">
    <name type="scientific">Plebeiibacterium sediminum</name>
    <dbReference type="NCBI Taxonomy" id="2992112"/>
    <lineage>
        <taxon>Bacteria</taxon>
        <taxon>Pseudomonadati</taxon>
        <taxon>Bacteroidota</taxon>
        <taxon>Bacteroidia</taxon>
        <taxon>Marinilabiliales</taxon>
        <taxon>Marinilabiliaceae</taxon>
        <taxon>Plebeiibacterium</taxon>
    </lineage>
</organism>
<protein>
    <submittedName>
        <fullName evidence="1">Uncharacterized protein</fullName>
    </submittedName>
</protein>
<comment type="caution">
    <text evidence="1">The sequence shown here is derived from an EMBL/GenBank/DDBJ whole genome shotgun (WGS) entry which is preliminary data.</text>
</comment>
<evidence type="ECO:0000313" key="1">
    <source>
        <dbReference type="EMBL" id="MCW3787650.1"/>
    </source>
</evidence>
<gene>
    <name evidence="1" type="ORF">OM075_14335</name>
</gene>
<dbReference type="EMBL" id="JAPDPJ010000034">
    <property type="protein sequence ID" value="MCW3787650.1"/>
    <property type="molecule type" value="Genomic_DNA"/>
</dbReference>
<reference evidence="1" key="1">
    <citation type="submission" date="2022-10" db="EMBL/GenBank/DDBJ databases">
        <authorList>
            <person name="Yu W.X."/>
        </authorList>
    </citation>
    <scope>NUCLEOTIDE SEQUENCE</scope>
    <source>
        <strain evidence="1">AAT</strain>
    </source>
</reference>
<proteinExistence type="predicted"/>
<keyword evidence="2" id="KW-1185">Reference proteome</keyword>
<dbReference type="RefSeq" id="WP_301191215.1">
    <property type="nucleotide sequence ID" value="NZ_JAPDPJ010000034.1"/>
</dbReference>
<dbReference type="AlphaFoldDB" id="A0AAE3SFN0"/>
<accession>A0AAE3SFN0</accession>
<dbReference type="Proteomes" id="UP001209229">
    <property type="component" value="Unassembled WGS sequence"/>
</dbReference>
<name>A0AAE3SFN0_9BACT</name>
<evidence type="ECO:0000313" key="2">
    <source>
        <dbReference type="Proteomes" id="UP001209229"/>
    </source>
</evidence>
<sequence length="326" mass="38832">MLIEIKPDLFEKSEKLQEVNQLLALFSDRRRYEYFCDLTEVIDSNVFKSLLDIDKQLIEEYFNRFITGCTKVDYCVANDSTPECFNVLEAKRFFNQPFTIVLENSENDGYFLDAISEAFRKQGKKFRRHYDNGWISYGNAGGCTNIINFIERQKKSFKNLPKRQEYYLRCYVLVDSDKRFSEDSSDTRKRLETYLTKNNVSWHILEKREIENYMPDEVIAEMDNNRNYYDAYLKLSEIQKDFFDLQKGFKGEQQNKLHPKVARLMENVSEEDYKHLKNGVDNKGIFKSEFPKKFEIVTREQLLKRTAHQSDPNELENIIKNITELL</sequence>